<accession>A0AA36IJP6</accession>
<name>A0AA36IJP6_9DINO</name>
<comment type="caution">
    <text evidence="1">The sequence shown here is derived from an EMBL/GenBank/DDBJ whole genome shotgun (WGS) entry which is preliminary data.</text>
</comment>
<sequence length="80" mass="9257">MAVENTKQLVASSVMLKKHLFLQKAIRHLPGNATVVFVDAFDVLFQRPIEELRLVYEQLAMPHWKVQGRWPVIYGGVPWN</sequence>
<evidence type="ECO:0000313" key="1">
    <source>
        <dbReference type="EMBL" id="CAJ1389053.1"/>
    </source>
</evidence>
<reference evidence="1" key="1">
    <citation type="submission" date="2023-08" db="EMBL/GenBank/DDBJ databases">
        <authorList>
            <person name="Chen Y."/>
            <person name="Shah S."/>
            <person name="Dougan E. K."/>
            <person name="Thang M."/>
            <person name="Chan C."/>
        </authorList>
    </citation>
    <scope>NUCLEOTIDE SEQUENCE</scope>
</reference>
<dbReference type="AlphaFoldDB" id="A0AA36IJP6"/>
<protein>
    <submittedName>
        <fullName evidence="1">Uncharacterized protein</fullName>
    </submittedName>
</protein>
<dbReference type="EMBL" id="CAUJNA010001791">
    <property type="protein sequence ID" value="CAJ1389053.1"/>
    <property type="molecule type" value="Genomic_DNA"/>
</dbReference>
<gene>
    <name evidence="1" type="ORF">EVOR1521_LOCUS14752</name>
</gene>
<dbReference type="Proteomes" id="UP001178507">
    <property type="component" value="Unassembled WGS sequence"/>
</dbReference>
<organism evidence="1 2">
    <name type="scientific">Effrenium voratum</name>
    <dbReference type="NCBI Taxonomy" id="2562239"/>
    <lineage>
        <taxon>Eukaryota</taxon>
        <taxon>Sar</taxon>
        <taxon>Alveolata</taxon>
        <taxon>Dinophyceae</taxon>
        <taxon>Suessiales</taxon>
        <taxon>Symbiodiniaceae</taxon>
        <taxon>Effrenium</taxon>
    </lineage>
</organism>
<keyword evidence="2" id="KW-1185">Reference proteome</keyword>
<evidence type="ECO:0000313" key="2">
    <source>
        <dbReference type="Proteomes" id="UP001178507"/>
    </source>
</evidence>
<proteinExistence type="predicted"/>